<dbReference type="RefSeq" id="WP_017744480.1">
    <property type="nucleotide sequence ID" value="NZ_KQ976354.1"/>
</dbReference>
<dbReference type="Proteomes" id="UP000076925">
    <property type="component" value="Unassembled WGS sequence"/>
</dbReference>
<dbReference type="SUPFAM" id="SSF48452">
    <property type="entry name" value="TPR-like"/>
    <property type="match status" value="2"/>
</dbReference>
<sequence>MSSYNDLYQALSEAFQHRQLVHFIEQRKKILQYQPWSFLDLLFLARAYELAGEIPQAASSYAALLKIARKNNPNLNRLLGEIKHFISSHGHESLLIPVAGESISPGSFGFLQDLENGLKSRRIFENLYELNSAFLESIQLEQIDIFIEHMHKSIKESYNDYYNYWRLLVRAYKEQEKLDEVADAYTRILQLDKEAGSHLKLREAERKTIVFEIQDFIDKTGYNKLVTIANDILEKNILCPSIQQVTLQKEIKIKWFNLKRIYFIFNLLKRRIINLFKFFLIFSEEKNQDNSINKLSKTNSLNVVIPVSNLVKNSINKTNSNETIRLKRRGQTNLLKAKKFFDGGNLEAALEQYKQAYNYGDRSKRLFAEIAATLHRLERFDEAIEWLTKGISVLPSQEQLSLLAQKAQFLSSQQRWNEAAEIYEEVMRLEQRSAARREYGLQLSRIYYLYLKKFKKAQKIINQLLKKDPQDQVALRQLSLLEQAIYFPSQQENISPETDALYDDVEEVILPEDSKADIVSPMLQRDIASAEFRDEEILRRGGHPEERDAKRLLEQAKKMHGSEFAERYPLFLEASKAYNELPEGTYNEGDFHESLNRYASLKAGTIVLQFQRLVVSGHIELLKLRRLRDSVSSYSLESLALQVTVSPQFTNIPLKNYLLIQVAFTLVLHEQTVPPKLFEYSLSEIMTFCLEHVDEKLLYIAYEMVISSGTAGQKIWHRWKELDAARIFWQSLAQPDKRDRAYKILSTMSQETFNIEQKPKEVLGIAFIKRREQLDRTQEFFNRLQQILLIVKNFGELQGLWERRPIYQGILLDTDQEICNGVSVILTMLLPYQNRSSDERTAIIYNARINIENLLRFIYENPTYWGRVGFEPLLNRWKLAIEKLEKKRLSDEIHPKLVARLEPPIFYQEKESIKGGIIVQNEGRGTADGATLTIEVIQHNSQDILLTLEIPLSQEIAVGKSQYYSLDIPIDKLVMNFDRSYHLNVQIAPIFRQQELEIINQEFTLEIASGSRISYQDIPWSETKLPSKQLFKGREELINHLITHLESPERDKTYILFGLTRTGKSSVLHYLNNNLDLKSVQIGDCNYQFISFYVELNELSAQNTSKDMWNKFLKNVMISKLKMKANVGEINLDTLSPFIEERDMSYNDWEVLISSLKFQHFYPVFLFDEFSYFRSLVDKGLTDASFLAAMRSFAIDGQASFICAGTYDVSKFIKDSNYILTGQFINTKERQISSIERQPAIDLIQIMGNKLRFTEDAVERILRLSYQIPYFIQIICKNCALYAMNLERSIMGIPEVETVIENLSGESRELESKGINVLPRGIFMNNMEPTLDPKEYRGLISTICDLTRGERDPNYIAYSSIHQLWYNHGIPEFEHRLPEVIEELCRREVLIEKEDEGQPTYLITVDLFRRWWAMEYRFINIELDKLK</sequence>
<dbReference type="Gene3D" id="3.40.50.300">
    <property type="entry name" value="P-loop containing nucleotide triphosphate hydrolases"/>
    <property type="match status" value="1"/>
</dbReference>
<gene>
    <name evidence="1" type="ORF">WA1_22290</name>
</gene>
<name>A0A139X9V1_9CYAN</name>
<organism evidence="1 2">
    <name type="scientific">Scytonema hofmannii PCC 7110</name>
    <dbReference type="NCBI Taxonomy" id="128403"/>
    <lineage>
        <taxon>Bacteria</taxon>
        <taxon>Bacillati</taxon>
        <taxon>Cyanobacteriota</taxon>
        <taxon>Cyanophyceae</taxon>
        <taxon>Nostocales</taxon>
        <taxon>Scytonemataceae</taxon>
        <taxon>Scytonema</taxon>
    </lineage>
</organism>
<dbReference type="EMBL" id="ANNX02000021">
    <property type="protein sequence ID" value="KYC41423.1"/>
    <property type="molecule type" value="Genomic_DNA"/>
</dbReference>
<dbReference type="SUPFAM" id="SSF52540">
    <property type="entry name" value="P-loop containing nucleoside triphosphate hydrolases"/>
    <property type="match status" value="1"/>
</dbReference>
<evidence type="ECO:0000313" key="2">
    <source>
        <dbReference type="Proteomes" id="UP000076925"/>
    </source>
</evidence>
<evidence type="ECO:0000313" key="1">
    <source>
        <dbReference type="EMBL" id="KYC41423.1"/>
    </source>
</evidence>
<reference evidence="1 2" key="1">
    <citation type="journal article" date="2013" name="Genome Biol. Evol.">
        <title>Genomes of Stigonematalean cyanobacteria (subsection V) and the evolution of oxygenic photosynthesis from prokaryotes to plastids.</title>
        <authorList>
            <person name="Dagan T."/>
            <person name="Roettger M."/>
            <person name="Stucken K."/>
            <person name="Landan G."/>
            <person name="Koch R."/>
            <person name="Major P."/>
            <person name="Gould S.B."/>
            <person name="Goremykin V.V."/>
            <person name="Rippka R."/>
            <person name="Tandeau de Marsac N."/>
            <person name="Gugger M."/>
            <person name="Lockhart P.J."/>
            <person name="Allen J.F."/>
            <person name="Brune I."/>
            <person name="Maus I."/>
            <person name="Puhler A."/>
            <person name="Martin W.F."/>
        </authorList>
    </citation>
    <scope>NUCLEOTIDE SEQUENCE [LARGE SCALE GENOMIC DNA]</scope>
    <source>
        <strain evidence="1 2">PCC 7110</strain>
    </source>
</reference>
<dbReference type="InterPro" id="IPR027417">
    <property type="entry name" value="P-loop_NTPase"/>
</dbReference>
<dbReference type="InterPro" id="IPR019734">
    <property type="entry name" value="TPR_rpt"/>
</dbReference>
<comment type="caution">
    <text evidence="1">The sequence shown here is derived from an EMBL/GenBank/DDBJ whole genome shotgun (WGS) entry which is preliminary data.</text>
</comment>
<dbReference type="InterPro" id="IPR011990">
    <property type="entry name" value="TPR-like_helical_dom_sf"/>
</dbReference>
<dbReference type="STRING" id="128403.WA1_22290"/>
<dbReference type="Gene3D" id="1.25.40.10">
    <property type="entry name" value="Tetratricopeptide repeat domain"/>
    <property type="match status" value="3"/>
</dbReference>
<accession>A0A139X9V1</accession>
<protein>
    <recommendedName>
        <fullName evidence="3">Tetratricopeptide repeat protein</fullName>
    </recommendedName>
</protein>
<keyword evidence="2" id="KW-1185">Reference proteome</keyword>
<dbReference type="OrthoDB" id="1551496at2"/>
<proteinExistence type="predicted"/>
<evidence type="ECO:0008006" key="3">
    <source>
        <dbReference type="Google" id="ProtNLM"/>
    </source>
</evidence>
<dbReference type="SMART" id="SM00028">
    <property type="entry name" value="TPR"/>
    <property type="match status" value="5"/>
</dbReference>